<evidence type="ECO:0000313" key="2">
    <source>
        <dbReference type="Proteomes" id="UP001597090"/>
    </source>
</evidence>
<name>A0ABW2YNZ8_9GAMM</name>
<dbReference type="Proteomes" id="UP001597090">
    <property type="component" value="Unassembled WGS sequence"/>
</dbReference>
<sequence>MSFWKKLVGAHNPPPKVSDPDFGPITFDGPYGNGDVGIWQMDSEWEVPEHFAKVGCSSIPGTAAGPYELSRIFLLEKARDYPAIWARLHDQLASIRDKWAAQDSSVPLNQSFFISSLGLDPNPADPPLWNVSFESTGKRWLFVTFNMQGNEIVGHTVDT</sequence>
<organism evidence="1 2">
    <name type="scientific">Lysobacter koreensis</name>
    <dbReference type="NCBI Taxonomy" id="266122"/>
    <lineage>
        <taxon>Bacteria</taxon>
        <taxon>Pseudomonadati</taxon>
        <taxon>Pseudomonadota</taxon>
        <taxon>Gammaproteobacteria</taxon>
        <taxon>Lysobacterales</taxon>
        <taxon>Lysobacteraceae</taxon>
        <taxon>Lysobacter</taxon>
    </lineage>
</organism>
<gene>
    <name evidence="1" type="ORF">ACFQZQ_12715</name>
</gene>
<keyword evidence="2" id="KW-1185">Reference proteome</keyword>
<evidence type="ECO:0000313" key="1">
    <source>
        <dbReference type="EMBL" id="MFD0740138.1"/>
    </source>
</evidence>
<proteinExistence type="predicted"/>
<protein>
    <submittedName>
        <fullName evidence="1">Uncharacterized protein</fullName>
    </submittedName>
</protein>
<dbReference type="EMBL" id="JBHTIH010000007">
    <property type="protein sequence ID" value="MFD0740138.1"/>
    <property type="molecule type" value="Genomic_DNA"/>
</dbReference>
<comment type="caution">
    <text evidence="1">The sequence shown here is derived from an EMBL/GenBank/DDBJ whole genome shotgun (WGS) entry which is preliminary data.</text>
</comment>
<reference evidence="2" key="1">
    <citation type="journal article" date="2019" name="Int. J. Syst. Evol. Microbiol.">
        <title>The Global Catalogue of Microorganisms (GCM) 10K type strain sequencing project: providing services to taxonomists for standard genome sequencing and annotation.</title>
        <authorList>
            <consortium name="The Broad Institute Genomics Platform"/>
            <consortium name="The Broad Institute Genome Sequencing Center for Infectious Disease"/>
            <person name="Wu L."/>
            <person name="Ma J."/>
        </authorList>
    </citation>
    <scope>NUCLEOTIDE SEQUENCE [LARGE SCALE GENOMIC DNA]</scope>
    <source>
        <strain evidence="2">CCUG 55491</strain>
    </source>
</reference>
<dbReference type="RefSeq" id="WP_386813225.1">
    <property type="nucleotide sequence ID" value="NZ_JBHTIH010000007.1"/>
</dbReference>
<accession>A0ABW2YNZ8</accession>